<proteinExistence type="predicted"/>
<feature type="compositionally biased region" description="Basic and acidic residues" evidence="1">
    <location>
        <begin position="906"/>
        <end position="917"/>
    </location>
</feature>
<gene>
    <name evidence="3" type="ORF">POL72_37510</name>
</gene>
<evidence type="ECO:0000313" key="4">
    <source>
        <dbReference type="Proteomes" id="UP001217485"/>
    </source>
</evidence>
<protein>
    <submittedName>
        <fullName evidence="3">Uncharacterized protein</fullName>
    </submittedName>
</protein>
<evidence type="ECO:0000256" key="2">
    <source>
        <dbReference type="SAM" id="SignalP"/>
    </source>
</evidence>
<reference evidence="3 4" key="1">
    <citation type="submission" date="2023-01" db="EMBL/GenBank/DDBJ databases">
        <title>Minimal conservation of predation-associated metabolite biosynthetic gene clusters underscores biosynthetic potential of Myxococcota including descriptions for ten novel species: Archangium lansinium sp. nov., Myxococcus landrumus sp. nov., Nannocystis bai.</title>
        <authorList>
            <person name="Ahearne A."/>
            <person name="Stevens C."/>
            <person name="Dowd S."/>
        </authorList>
    </citation>
    <scope>NUCLEOTIDE SEQUENCE [LARGE SCALE GENOMIC DNA]</scope>
    <source>
        <strain evidence="3 4">WIWO2</strain>
    </source>
</reference>
<name>A0ABT5CAN6_9BACT</name>
<feature type="region of interest" description="Disordered" evidence="1">
    <location>
        <begin position="893"/>
        <end position="934"/>
    </location>
</feature>
<dbReference type="Gene3D" id="2.130.10.10">
    <property type="entry name" value="YVTN repeat-like/Quinoprotein amine dehydrogenase"/>
    <property type="match status" value="2"/>
</dbReference>
<evidence type="ECO:0000256" key="1">
    <source>
        <dbReference type="SAM" id="MobiDB-lite"/>
    </source>
</evidence>
<dbReference type="PANTHER" id="PTHR47197:SF3">
    <property type="entry name" value="DIHYDRO-HEME D1 DEHYDROGENASE"/>
    <property type="match status" value="1"/>
</dbReference>
<dbReference type="PANTHER" id="PTHR47197">
    <property type="entry name" value="PROTEIN NIRF"/>
    <property type="match status" value="1"/>
</dbReference>
<dbReference type="EMBL" id="JAQNDK010000004">
    <property type="protein sequence ID" value="MDC0683488.1"/>
    <property type="molecule type" value="Genomic_DNA"/>
</dbReference>
<feature type="chain" id="PRO_5046901708" evidence="2">
    <location>
        <begin position="33"/>
        <end position="934"/>
    </location>
</feature>
<dbReference type="InterPro" id="IPR015943">
    <property type="entry name" value="WD40/YVTN_repeat-like_dom_sf"/>
</dbReference>
<sequence>MASYFVVRDVLSRLVAASALLVGLAAGRSAEAASSFTLFESGHVRPLALSPDGKLLFAVNTPDNHLEVYRVKDQGIEHRASIPVGLEPVAVAARSDTEVWVVNHLSDSVSVVELSQGARSGRVVRTLLVGDEPRDIVFAGPGKRRAFITTAHRGQNIPFDPQLTSPGVGRADVWVFDADRLGTTLAGAPLTIVTLFSDTPRALAVTPDGSKVYAAAFHSGNRTTSLHEGLIPNGGEAAGGVPGPATNAEGIPHPETGLILKFNGVHWVDELNRVWDSSVRLSLPDKDVFVIDANASPPRQLPGAAGFYTGVGTILYNMAVNPVSGKVYVSNTEAGNEKRFEGPGIFAGHTIRGHLHESRITVLGPAGSVTPRHLNKHIDYDACCAPVPNVENQKSLALPQQMAVTGDGKTLYVATIGSSKIGVFSTAALENNTFTPSTSKQIPVPGGGPTGLLLDEARRRLYTITRFDNAISILSTTTRAEIAHVPMHNPEPPSVVAGRRFLYDASFASSHGDSSCASCHVYGDFDSLAWDLGNPDEVVLDIPGPFESHPLDFGILDTHHPMKGPMTTQSLRGMANHGPMHWRGDRTGGRDEPSAHPDSGTFDEVAAFLEFQAGFTDLVGRSEFIPEADMQAFADFILQVTYPPNPIRALDNSLTPAQQAGRSFFFNNVSDFSEEGTCVSCHVLDRHANEEFGVDAPGFFGGDGRYTFDLETEAFKSPHFRNLYQKVGMFGMANNDLFPGSDAFLGDQVRGFGFNNEGGVPTLFRFVSSATPDMGFNQSPLTPGGFPPGPEGDVMRRQVEQFLLAFDSNLAPIVGQQVTLTRNNAAVVGPRIDLLRARADAGECDLVVKGSDDHETAGFLYVGAGLFIGDRLCDAPIRDAALRHRASRNRGELTYTCAPPGSGERIGLDRDGDGFRDGDEEDEGSDPADPSSTP</sequence>
<dbReference type="SUPFAM" id="SSF46626">
    <property type="entry name" value="Cytochrome c"/>
    <property type="match status" value="2"/>
</dbReference>
<feature type="signal peptide" evidence="2">
    <location>
        <begin position="1"/>
        <end position="32"/>
    </location>
</feature>
<keyword evidence="4" id="KW-1185">Reference proteome</keyword>
<dbReference type="InterPro" id="IPR036909">
    <property type="entry name" value="Cyt_c-like_dom_sf"/>
</dbReference>
<dbReference type="SUPFAM" id="SSF75011">
    <property type="entry name" value="3-carboxy-cis,cis-mucoante lactonizing enzyme"/>
    <property type="match status" value="1"/>
</dbReference>
<dbReference type="RefSeq" id="WP_272101626.1">
    <property type="nucleotide sequence ID" value="NZ_JAQNDK010000004.1"/>
</dbReference>
<dbReference type="Proteomes" id="UP001217485">
    <property type="component" value="Unassembled WGS sequence"/>
</dbReference>
<accession>A0ABT5CAN6</accession>
<comment type="caution">
    <text evidence="3">The sequence shown here is derived from an EMBL/GenBank/DDBJ whole genome shotgun (WGS) entry which is preliminary data.</text>
</comment>
<organism evidence="3 4">
    <name type="scientific">Sorangium atrum</name>
    <dbReference type="NCBI Taxonomy" id="2995308"/>
    <lineage>
        <taxon>Bacteria</taxon>
        <taxon>Pseudomonadati</taxon>
        <taxon>Myxococcota</taxon>
        <taxon>Polyangia</taxon>
        <taxon>Polyangiales</taxon>
        <taxon>Polyangiaceae</taxon>
        <taxon>Sorangium</taxon>
    </lineage>
</organism>
<evidence type="ECO:0000313" key="3">
    <source>
        <dbReference type="EMBL" id="MDC0683488.1"/>
    </source>
</evidence>
<keyword evidence="2" id="KW-0732">Signal</keyword>
<dbReference type="InterPro" id="IPR051200">
    <property type="entry name" value="Host-pathogen_enzymatic-act"/>
</dbReference>